<dbReference type="EMBL" id="JAQOWY010000521">
    <property type="protein sequence ID" value="KAK1840908.1"/>
    <property type="molecule type" value="Genomic_DNA"/>
</dbReference>
<proteinExistence type="predicted"/>
<gene>
    <name evidence="2" type="ORF">CCHR01_16460</name>
</gene>
<dbReference type="Proteomes" id="UP001243330">
    <property type="component" value="Unassembled WGS sequence"/>
</dbReference>
<sequence length="214" mass="23378">MTLNALDPTRPTPARASGAMDLWSRDNRSEDWFVDLEKDPTRAWPSAAMLACFPWRGGVAEVRRGRRTASGLAVNVAKSSNQGPHVSSTGTLFPHARRGEAVCTASRLRAALQGLCGSAARATDSGASECAIHGQHTGVGQKAGERFAVWGRARRHVVVDMGGVDSKYRYMLLLLLLPPSPVHVCWMLVGIPCQDLYLRGQFFLFVCLRVRSYP</sequence>
<accession>A0AAD9A3T9</accession>
<keyword evidence="3" id="KW-1185">Reference proteome</keyword>
<feature type="region of interest" description="Disordered" evidence="1">
    <location>
        <begin position="1"/>
        <end position="21"/>
    </location>
</feature>
<evidence type="ECO:0000313" key="3">
    <source>
        <dbReference type="Proteomes" id="UP001243330"/>
    </source>
</evidence>
<evidence type="ECO:0000313" key="2">
    <source>
        <dbReference type="EMBL" id="KAK1840908.1"/>
    </source>
</evidence>
<comment type="caution">
    <text evidence="2">The sequence shown here is derived from an EMBL/GenBank/DDBJ whole genome shotgun (WGS) entry which is preliminary data.</text>
</comment>
<reference evidence="2" key="1">
    <citation type="submission" date="2023-01" db="EMBL/GenBank/DDBJ databases">
        <title>Colletotrichum chrysophilum M932 genome sequence.</title>
        <authorList>
            <person name="Baroncelli R."/>
        </authorList>
    </citation>
    <scope>NUCLEOTIDE SEQUENCE</scope>
    <source>
        <strain evidence="2">M932</strain>
    </source>
</reference>
<protein>
    <submittedName>
        <fullName evidence="2">Uncharacterized protein</fullName>
    </submittedName>
</protein>
<evidence type="ECO:0000256" key="1">
    <source>
        <dbReference type="SAM" id="MobiDB-lite"/>
    </source>
</evidence>
<organism evidence="2 3">
    <name type="scientific">Colletotrichum chrysophilum</name>
    <dbReference type="NCBI Taxonomy" id="1836956"/>
    <lineage>
        <taxon>Eukaryota</taxon>
        <taxon>Fungi</taxon>
        <taxon>Dikarya</taxon>
        <taxon>Ascomycota</taxon>
        <taxon>Pezizomycotina</taxon>
        <taxon>Sordariomycetes</taxon>
        <taxon>Hypocreomycetidae</taxon>
        <taxon>Glomerellales</taxon>
        <taxon>Glomerellaceae</taxon>
        <taxon>Colletotrichum</taxon>
        <taxon>Colletotrichum gloeosporioides species complex</taxon>
    </lineage>
</organism>
<name>A0AAD9A3T9_9PEZI</name>
<dbReference type="AlphaFoldDB" id="A0AAD9A3T9"/>